<dbReference type="Gene3D" id="3.40.1530.20">
    <property type="entry name" value="Protein of unknown function (DUF1491)"/>
    <property type="match status" value="1"/>
</dbReference>
<dbReference type="KEGG" id="anh:A6F65_00439"/>
<evidence type="ECO:0000313" key="2">
    <source>
        <dbReference type="Proteomes" id="UP000092698"/>
    </source>
</evidence>
<name>A0A1C7D5L8_9SPHN</name>
<organism evidence="1 2">
    <name type="scientific">Paraurantiacibacter namhicola</name>
    <dbReference type="NCBI Taxonomy" id="645517"/>
    <lineage>
        <taxon>Bacteria</taxon>
        <taxon>Pseudomonadati</taxon>
        <taxon>Pseudomonadota</taxon>
        <taxon>Alphaproteobacteria</taxon>
        <taxon>Sphingomonadales</taxon>
        <taxon>Erythrobacteraceae</taxon>
        <taxon>Paraurantiacibacter</taxon>
    </lineage>
</organism>
<evidence type="ECO:0000313" key="1">
    <source>
        <dbReference type="EMBL" id="ANU06764.1"/>
    </source>
</evidence>
<dbReference type="OrthoDB" id="9809136at2"/>
<dbReference type="Proteomes" id="UP000092698">
    <property type="component" value="Chromosome"/>
</dbReference>
<reference evidence="1 2" key="1">
    <citation type="submission" date="2016-07" db="EMBL/GenBank/DDBJ databases">
        <title>Complete genome sequence of Altererythrobacter namhicola JCM 16345T, containing esterase-encoding genes.</title>
        <authorList>
            <person name="Cheng H."/>
            <person name="Wu Y.-H."/>
            <person name="Jian S.-L."/>
            <person name="Huo Y.-Y."/>
            <person name="Wang C.-S."/>
            <person name="Xu X.-W."/>
        </authorList>
    </citation>
    <scope>NUCLEOTIDE SEQUENCE [LARGE SCALE GENOMIC DNA]</scope>
    <source>
        <strain evidence="1 2">JCM 16345</strain>
    </source>
</reference>
<dbReference type="PATRIC" id="fig|645517.4.peg.439"/>
<sequence length="114" mass="12675">MPDQRLPTHIEVSGLIRAVQAAGGFATVLSKGERDAGTIMVICCENGTNASAWERMPQRDGTRAFECARTEDPENKADFFDFWRRRAQQDPDLWVVELDVENATRFVAGDGTVS</sequence>
<dbReference type="InterPro" id="IPR009964">
    <property type="entry name" value="DUF1491"/>
</dbReference>
<dbReference type="Pfam" id="PF07372">
    <property type="entry name" value="DUF1491"/>
    <property type="match status" value="1"/>
</dbReference>
<proteinExistence type="predicted"/>
<dbReference type="EMBL" id="CP016545">
    <property type="protein sequence ID" value="ANU06764.1"/>
    <property type="molecule type" value="Genomic_DNA"/>
</dbReference>
<protein>
    <recommendedName>
        <fullName evidence="3">DUF1491 domain-containing protein</fullName>
    </recommendedName>
</protein>
<evidence type="ECO:0008006" key="3">
    <source>
        <dbReference type="Google" id="ProtNLM"/>
    </source>
</evidence>
<dbReference type="AlphaFoldDB" id="A0A1C7D5L8"/>
<accession>A0A1C7D5L8</accession>
<dbReference type="RefSeq" id="WP_067785451.1">
    <property type="nucleotide sequence ID" value="NZ_CP016545.1"/>
</dbReference>
<dbReference type="STRING" id="645517.A6F65_00439"/>
<keyword evidence="2" id="KW-1185">Reference proteome</keyword>
<gene>
    <name evidence="1" type="ORF">A6F65_00439</name>
</gene>